<proteinExistence type="predicted"/>
<dbReference type="AlphaFoldDB" id="A0A9N7UTC2"/>
<evidence type="ECO:0000256" key="1">
    <source>
        <dbReference type="SAM" id="MobiDB-lite"/>
    </source>
</evidence>
<protein>
    <submittedName>
        <fullName evidence="2">Uncharacterized protein</fullName>
    </submittedName>
</protein>
<gene>
    <name evidence="2" type="ORF">PLEPLA_LOCUS24265</name>
</gene>
<dbReference type="Proteomes" id="UP001153269">
    <property type="component" value="Unassembled WGS sequence"/>
</dbReference>
<evidence type="ECO:0000313" key="3">
    <source>
        <dbReference type="Proteomes" id="UP001153269"/>
    </source>
</evidence>
<feature type="region of interest" description="Disordered" evidence="1">
    <location>
        <begin position="1"/>
        <end position="53"/>
    </location>
</feature>
<accession>A0A9N7UTC2</accession>
<keyword evidence="3" id="KW-1185">Reference proteome</keyword>
<reference evidence="2" key="1">
    <citation type="submission" date="2020-03" db="EMBL/GenBank/DDBJ databases">
        <authorList>
            <person name="Weist P."/>
        </authorList>
    </citation>
    <scope>NUCLEOTIDE SEQUENCE</scope>
</reference>
<comment type="caution">
    <text evidence="2">The sequence shown here is derived from an EMBL/GenBank/DDBJ whole genome shotgun (WGS) entry which is preliminary data.</text>
</comment>
<dbReference type="EMBL" id="CADEAL010001868">
    <property type="protein sequence ID" value="CAB1436230.1"/>
    <property type="molecule type" value="Genomic_DNA"/>
</dbReference>
<feature type="compositionally biased region" description="Basic and acidic residues" evidence="1">
    <location>
        <begin position="10"/>
        <end position="30"/>
    </location>
</feature>
<name>A0A9N7UTC2_PLEPL</name>
<evidence type="ECO:0000313" key="2">
    <source>
        <dbReference type="EMBL" id="CAB1436230.1"/>
    </source>
</evidence>
<sequence length="81" mass="8986">MVAEGAEQGRGGERGEGEKLNELESERGRQAGEYAELEERSEPMQHKCQTPTAPGVAGFDLRVNHWQQKGDCLDWTQNTAV</sequence>
<organism evidence="2 3">
    <name type="scientific">Pleuronectes platessa</name>
    <name type="common">European plaice</name>
    <dbReference type="NCBI Taxonomy" id="8262"/>
    <lineage>
        <taxon>Eukaryota</taxon>
        <taxon>Metazoa</taxon>
        <taxon>Chordata</taxon>
        <taxon>Craniata</taxon>
        <taxon>Vertebrata</taxon>
        <taxon>Euteleostomi</taxon>
        <taxon>Actinopterygii</taxon>
        <taxon>Neopterygii</taxon>
        <taxon>Teleostei</taxon>
        <taxon>Neoteleostei</taxon>
        <taxon>Acanthomorphata</taxon>
        <taxon>Carangaria</taxon>
        <taxon>Pleuronectiformes</taxon>
        <taxon>Pleuronectoidei</taxon>
        <taxon>Pleuronectidae</taxon>
        <taxon>Pleuronectes</taxon>
    </lineage>
</organism>